<dbReference type="InterPro" id="IPR046335">
    <property type="entry name" value="LacI/GalR-like_sensor"/>
</dbReference>
<reference evidence="6 7" key="1">
    <citation type="submission" date="2020-08" db="EMBL/GenBank/DDBJ databases">
        <title>Genomic Encyclopedia of Type Strains, Phase IV (KMG-V): Genome sequencing to study the core and pangenomes of soil and plant-associated prokaryotes.</title>
        <authorList>
            <person name="Whitman W."/>
        </authorList>
    </citation>
    <scope>NUCLEOTIDE SEQUENCE [LARGE SCALE GENOMIC DNA]</scope>
    <source>
        <strain evidence="6 7">X5P2</strain>
    </source>
</reference>
<dbReference type="Pfam" id="PF13377">
    <property type="entry name" value="Peripla_BP_3"/>
    <property type="match status" value="1"/>
</dbReference>
<accession>A0A9X0U2B0</accession>
<dbReference type="AlphaFoldDB" id="A0A9X0U2B0"/>
<evidence type="ECO:0000256" key="2">
    <source>
        <dbReference type="ARBA" id="ARBA00023015"/>
    </source>
</evidence>
<evidence type="ECO:0000313" key="6">
    <source>
        <dbReference type="EMBL" id="MBB5327204.1"/>
    </source>
</evidence>
<evidence type="ECO:0000256" key="3">
    <source>
        <dbReference type="ARBA" id="ARBA00023125"/>
    </source>
</evidence>
<name>A0A9X0U2B0_9BACT</name>
<dbReference type="GO" id="GO:0000976">
    <property type="term" value="F:transcription cis-regulatory region binding"/>
    <property type="evidence" value="ECO:0007669"/>
    <property type="project" value="TreeGrafter"/>
</dbReference>
<dbReference type="SUPFAM" id="SSF53822">
    <property type="entry name" value="Periplasmic binding protein-like I"/>
    <property type="match status" value="1"/>
</dbReference>
<dbReference type="EMBL" id="JACHEB010000002">
    <property type="protein sequence ID" value="MBB5327204.1"/>
    <property type="molecule type" value="Genomic_DNA"/>
</dbReference>
<dbReference type="Gene3D" id="3.40.50.2300">
    <property type="match status" value="2"/>
</dbReference>
<keyword evidence="4" id="KW-0804">Transcription</keyword>
<keyword evidence="1" id="KW-0678">Repressor</keyword>
<keyword evidence="2" id="KW-0805">Transcription regulation</keyword>
<keyword evidence="7" id="KW-1185">Reference proteome</keyword>
<gene>
    <name evidence="6" type="ORF">HDF14_000809</name>
</gene>
<dbReference type="InterPro" id="IPR000843">
    <property type="entry name" value="HTH_LacI"/>
</dbReference>
<comment type="caution">
    <text evidence="6">The sequence shown here is derived from an EMBL/GenBank/DDBJ whole genome shotgun (WGS) entry which is preliminary data.</text>
</comment>
<dbReference type="Proteomes" id="UP000535182">
    <property type="component" value="Unassembled WGS sequence"/>
</dbReference>
<dbReference type="GO" id="GO:0003700">
    <property type="term" value="F:DNA-binding transcription factor activity"/>
    <property type="evidence" value="ECO:0007669"/>
    <property type="project" value="TreeGrafter"/>
</dbReference>
<dbReference type="PANTHER" id="PTHR30146">
    <property type="entry name" value="LACI-RELATED TRANSCRIPTIONAL REPRESSOR"/>
    <property type="match status" value="1"/>
</dbReference>
<sequence length="318" mass="34787">MGQAMRDLNYHPNNHARSLKSRRSSVIGIVISDITNPFFPLVLRGVESAIVQHGYILTIFNTDDNVERERQVFSMLRTHRVDGMLAVVAPNPANDVSHIVQAIDMGIPVVCLDRTPHGLNVDSVVVDNIRGSAMCVRHLVDLGHRKIAIINGSSWLQTARDRYKGYEMALEEANIKIERTLVREGDFRFDSGYKMTKDLLLSHPRPTALFVANGTMGLGALQGLNELAISCPDQVALAIFDEIPGGRMLRPSITSVVQPAYDLGVKAGELLISRLSGKMSPTPVTITLQAELIIGESTTGSGRAAIPGRAKTAFRKKK</sequence>
<protein>
    <submittedName>
        <fullName evidence="6">LacI family transcriptional regulator</fullName>
    </submittedName>
</protein>
<evidence type="ECO:0000313" key="7">
    <source>
        <dbReference type="Proteomes" id="UP000535182"/>
    </source>
</evidence>
<dbReference type="InterPro" id="IPR028082">
    <property type="entry name" value="Peripla_BP_I"/>
</dbReference>
<feature type="domain" description="HTH lacI-type" evidence="5">
    <location>
        <begin position="2"/>
        <end position="36"/>
    </location>
</feature>
<evidence type="ECO:0000259" key="5">
    <source>
        <dbReference type="SMART" id="SM00354"/>
    </source>
</evidence>
<keyword evidence="3" id="KW-0238">DNA-binding</keyword>
<dbReference type="SMART" id="SM00354">
    <property type="entry name" value="HTH_LACI"/>
    <property type="match status" value="1"/>
</dbReference>
<evidence type="ECO:0000256" key="1">
    <source>
        <dbReference type="ARBA" id="ARBA00022491"/>
    </source>
</evidence>
<proteinExistence type="predicted"/>
<organism evidence="6 7">
    <name type="scientific">Tunturiibacter gelidiferens</name>
    <dbReference type="NCBI Taxonomy" id="3069689"/>
    <lineage>
        <taxon>Bacteria</taxon>
        <taxon>Pseudomonadati</taxon>
        <taxon>Acidobacteriota</taxon>
        <taxon>Terriglobia</taxon>
        <taxon>Terriglobales</taxon>
        <taxon>Acidobacteriaceae</taxon>
        <taxon>Tunturiibacter</taxon>
    </lineage>
</organism>
<dbReference type="PANTHER" id="PTHR30146:SF148">
    <property type="entry name" value="HTH-TYPE TRANSCRIPTIONAL REPRESSOR PURR-RELATED"/>
    <property type="match status" value="1"/>
</dbReference>
<dbReference type="CDD" id="cd06267">
    <property type="entry name" value="PBP1_LacI_sugar_binding-like"/>
    <property type="match status" value="1"/>
</dbReference>
<evidence type="ECO:0000256" key="4">
    <source>
        <dbReference type="ARBA" id="ARBA00023163"/>
    </source>
</evidence>